<feature type="region of interest" description="Disordered" evidence="1">
    <location>
        <begin position="709"/>
        <end position="747"/>
    </location>
</feature>
<feature type="compositionally biased region" description="Low complexity" evidence="1">
    <location>
        <begin position="461"/>
        <end position="470"/>
    </location>
</feature>
<feature type="compositionally biased region" description="Basic residues" evidence="1">
    <location>
        <begin position="143"/>
        <end position="157"/>
    </location>
</feature>
<dbReference type="STRING" id="1198245.SAMN05444858_11791"/>
<dbReference type="Proteomes" id="UP000186004">
    <property type="component" value="Unassembled WGS sequence"/>
</dbReference>
<dbReference type="AlphaFoldDB" id="A0A1N7DMI6"/>
<sequence>MRSDRRTARTSGAIPAPRAAAGDGTEPRPNLRSRSAARSSAGSTTCGRPSSSAPNWAPRGRTRFRRPHLAAPDRRRPVPDPASRHPRAVRRRPPRLPCVEAARTALVPGRARWTGRGRARRSRPQRPGGRSSDRPWHRPAGLVRRRRSSRPPRRRHRISQDPRRPRRDQRIQDRPRRTSLFPGRVLPTSRDSVPHRFPAPVRVRTPVVRPTRSPARRRPGRARLTLPVRRPVRSPALRPPPSAAPLPAATRPGRWARPAAVPDASVPRPRSPVAPPLPRPTPSPVSPRLPGPRPRVRRSGVGRERRRRGGVPARSRPNPPGSSPRAGGRPSTRPTRAGAPVRSASRPPARPAVLLSRQRRQATRDPGRQWHAIAVPTRGAGRRWHRRHPSRRVPYRPPVRRPRRPVADVRPSPASRRGVTSRWLPAPAPPSRRPAVVAGAAAGRPRRRRRPPRTRRKARTRPTASSAVAGPRRRTRQTGPPAAGGPRRRQARPPAVVPNRRARPLGANALSAPPTGSGRPDGCRTPTRSCRSSKPAARRVPHRRRRSAPPAGDPHPASCPPLRTSHRRGRPGVAVPAPLCHPVTNRQVNGRPARAPPSPSTAPPVVATARRTTRRPTSRRPAAPWRHPARSTTHAVPGPAVPRSPAGRRPTNPPRRHPPPRHRAAPRPAPNRVRRFRLVGRLVPGLVRRSVRGRVRRFRLVGRPVPGPAPRPYPARTSRPARFVGRPVPARTAPPVVPPAPTGPRAQVRLRPDGPVRTVLVGHPAVRTIRAVPWPAALPPSGPTIGPPVAPCHHSGIRAVPNRPACHRFPPTRRSRP</sequence>
<accession>A0A1N7DMI6</accession>
<feature type="compositionally biased region" description="Low complexity" evidence="1">
    <location>
        <begin position="32"/>
        <end position="41"/>
    </location>
</feature>
<evidence type="ECO:0000313" key="2">
    <source>
        <dbReference type="EMBL" id="SIR77046.1"/>
    </source>
</evidence>
<feature type="compositionally biased region" description="Basic residues" evidence="1">
    <location>
        <begin position="84"/>
        <end position="94"/>
    </location>
</feature>
<evidence type="ECO:0000256" key="1">
    <source>
        <dbReference type="SAM" id="MobiDB-lite"/>
    </source>
</evidence>
<feature type="compositionally biased region" description="Basic residues" evidence="1">
    <location>
        <begin position="294"/>
        <end position="309"/>
    </location>
</feature>
<feature type="compositionally biased region" description="Basic residues" evidence="1">
    <location>
        <begin position="654"/>
        <end position="665"/>
    </location>
</feature>
<keyword evidence="3" id="KW-1185">Reference proteome</keyword>
<feature type="compositionally biased region" description="Low complexity" evidence="1">
    <location>
        <begin position="323"/>
        <end position="353"/>
    </location>
</feature>
<reference evidence="2 3" key="1">
    <citation type="submission" date="2017-01" db="EMBL/GenBank/DDBJ databases">
        <authorList>
            <person name="Mah S.A."/>
            <person name="Swanson W.J."/>
            <person name="Moy G.W."/>
            <person name="Vacquier V.D."/>
        </authorList>
    </citation>
    <scope>NUCLEOTIDE SEQUENCE [LARGE SCALE GENOMIC DNA]</scope>
    <source>
        <strain evidence="2 3">DSM 45758</strain>
    </source>
</reference>
<feature type="compositionally biased region" description="Basic residues" evidence="1">
    <location>
        <begin position="380"/>
        <end position="404"/>
    </location>
</feature>
<feature type="compositionally biased region" description="Low complexity" evidence="1">
    <location>
        <begin position="196"/>
        <end position="213"/>
    </location>
</feature>
<feature type="compositionally biased region" description="Low complexity" evidence="1">
    <location>
        <begin position="222"/>
        <end position="236"/>
    </location>
</feature>
<organism evidence="2 3">
    <name type="scientific">Micromonospora avicenniae</name>
    <dbReference type="NCBI Taxonomy" id="1198245"/>
    <lineage>
        <taxon>Bacteria</taxon>
        <taxon>Bacillati</taxon>
        <taxon>Actinomycetota</taxon>
        <taxon>Actinomycetes</taxon>
        <taxon>Micromonosporales</taxon>
        <taxon>Micromonosporaceae</taxon>
        <taxon>Micromonospora</taxon>
    </lineage>
</organism>
<feature type="compositionally biased region" description="Basic residues" evidence="1">
    <location>
        <begin position="113"/>
        <end position="124"/>
    </location>
</feature>
<feature type="compositionally biased region" description="Low complexity" evidence="1">
    <location>
        <begin position="433"/>
        <end position="443"/>
    </location>
</feature>
<feature type="region of interest" description="Disordered" evidence="1">
    <location>
        <begin position="1"/>
        <end position="672"/>
    </location>
</feature>
<feature type="compositionally biased region" description="Low complexity" evidence="1">
    <location>
        <begin position="724"/>
        <end position="734"/>
    </location>
</feature>
<gene>
    <name evidence="2" type="ORF">SAMN05444858_11791</name>
</gene>
<feature type="compositionally biased region" description="Basic residues" evidence="1">
    <location>
        <begin position="444"/>
        <end position="460"/>
    </location>
</feature>
<dbReference type="EMBL" id="FTNF01000017">
    <property type="protein sequence ID" value="SIR77046.1"/>
    <property type="molecule type" value="Genomic_DNA"/>
</dbReference>
<feature type="compositionally biased region" description="Basic residues" evidence="1">
    <location>
        <begin position="536"/>
        <end position="547"/>
    </location>
</feature>
<protein>
    <submittedName>
        <fullName evidence="2">Uncharacterized protein</fullName>
    </submittedName>
</protein>
<feature type="compositionally biased region" description="Pro residues" evidence="1">
    <location>
        <begin position="269"/>
        <end position="293"/>
    </location>
</feature>
<name>A0A1N7DMI6_9ACTN</name>
<proteinExistence type="predicted"/>
<feature type="compositionally biased region" description="Polar residues" evidence="1">
    <location>
        <begin position="42"/>
        <end position="54"/>
    </location>
</feature>
<evidence type="ECO:0000313" key="3">
    <source>
        <dbReference type="Proteomes" id="UP000186004"/>
    </source>
</evidence>
<feature type="compositionally biased region" description="Basic and acidic residues" evidence="1">
    <location>
        <begin position="158"/>
        <end position="176"/>
    </location>
</feature>